<dbReference type="GO" id="GO:0005576">
    <property type="term" value="C:extracellular region"/>
    <property type="evidence" value="ECO:0007669"/>
    <property type="project" value="UniProtKB-SubCell"/>
</dbReference>
<comment type="function">
    <text evidence="2">Secreted tripeptidyl-peptidase which degrades proteins at acidic pHs and is involved in virulence.</text>
</comment>
<evidence type="ECO:0000256" key="12">
    <source>
        <dbReference type="ARBA" id="ARBA00023026"/>
    </source>
</evidence>
<evidence type="ECO:0000259" key="17">
    <source>
        <dbReference type="PROSITE" id="PS51695"/>
    </source>
</evidence>
<comment type="catalytic activity">
    <reaction evidence="1">
        <text>Release of an N-terminal tripeptide from a polypeptide.</text>
        <dbReference type="EC" id="3.4.14.10"/>
    </reaction>
</comment>
<evidence type="ECO:0000256" key="1">
    <source>
        <dbReference type="ARBA" id="ARBA00001910"/>
    </source>
</evidence>
<feature type="signal peptide" evidence="16">
    <location>
        <begin position="1"/>
        <end position="18"/>
    </location>
</feature>
<dbReference type="PROSITE" id="PS51695">
    <property type="entry name" value="SEDOLISIN"/>
    <property type="match status" value="1"/>
</dbReference>
<comment type="caution">
    <text evidence="18">The sequence shown here is derived from an EMBL/GenBank/DDBJ whole genome shotgun (WGS) entry which is preliminary data.</text>
</comment>
<dbReference type="PROSITE" id="PS00138">
    <property type="entry name" value="SUBTILASE_SER"/>
    <property type="match status" value="1"/>
</dbReference>
<evidence type="ECO:0000256" key="14">
    <source>
        <dbReference type="ARBA" id="ARBA00023180"/>
    </source>
</evidence>
<evidence type="ECO:0000256" key="3">
    <source>
        <dbReference type="ARBA" id="ARBA00004239"/>
    </source>
</evidence>
<dbReference type="EMBL" id="ML978121">
    <property type="protein sequence ID" value="KAF2104174.1"/>
    <property type="molecule type" value="Genomic_DNA"/>
</dbReference>
<name>A0A9P4IN50_9PEZI</name>
<feature type="domain" description="Peptidase S53" evidence="17">
    <location>
        <begin position="211"/>
        <end position="638"/>
    </location>
</feature>
<evidence type="ECO:0000313" key="18">
    <source>
        <dbReference type="EMBL" id="KAF2104174.1"/>
    </source>
</evidence>
<keyword evidence="5" id="KW-0964">Secreted</keyword>
<dbReference type="CDD" id="cd11377">
    <property type="entry name" value="Pro-peptidase_S53"/>
    <property type="match status" value="1"/>
</dbReference>
<keyword evidence="8 16" id="KW-0732">Signal</keyword>
<dbReference type="FunFam" id="3.40.50.200:FF:000015">
    <property type="entry name" value="Tripeptidyl peptidase A"/>
    <property type="match status" value="1"/>
</dbReference>
<keyword evidence="14" id="KW-0325">Glycoprotein</keyword>
<feature type="active site" description="Charge relay system" evidence="15">
    <location>
        <position position="294"/>
    </location>
</feature>
<dbReference type="SUPFAM" id="SSF52743">
    <property type="entry name" value="Subtilisin-like"/>
    <property type="match status" value="1"/>
</dbReference>
<keyword evidence="19" id="KW-1185">Reference proteome</keyword>
<evidence type="ECO:0000256" key="4">
    <source>
        <dbReference type="ARBA" id="ARBA00012462"/>
    </source>
</evidence>
<evidence type="ECO:0000256" key="5">
    <source>
        <dbReference type="ARBA" id="ARBA00022525"/>
    </source>
</evidence>
<keyword evidence="11 15" id="KW-0106">Calcium</keyword>
<dbReference type="InterPro" id="IPR050819">
    <property type="entry name" value="Tripeptidyl-peptidase_I"/>
</dbReference>
<proteinExistence type="predicted"/>
<dbReference type="OrthoDB" id="409122at2759"/>
<evidence type="ECO:0000256" key="10">
    <source>
        <dbReference type="ARBA" id="ARBA00022825"/>
    </source>
</evidence>
<evidence type="ECO:0000256" key="16">
    <source>
        <dbReference type="SAM" id="SignalP"/>
    </source>
</evidence>
<evidence type="ECO:0000256" key="11">
    <source>
        <dbReference type="ARBA" id="ARBA00022837"/>
    </source>
</evidence>
<comment type="subcellular location">
    <subcellularLocation>
        <location evidence="3">Secreted</location>
        <location evidence="3">Extracellular space</location>
    </subcellularLocation>
</comment>
<feature type="active site" description="Charge relay system" evidence="15">
    <location>
        <position position="290"/>
    </location>
</feature>
<sequence>MRFLGAVTTALLLSLCSAAPQLNHANHALHEKRDGVPHQWQKRDRAYSHAKLPIRIGLRQRNLEHAERYIRDIADPDSPNFGKHWSAEQVANTFAPHPETKDAVTNWLIESGIDRSRISYSTGHNWVQFHSTVDEAERILATEYWHYMHESGGYRMACDSYSLPQHVQRHIDFVMPTIQLDGLRPVPRVSGILDGPLPNGAKLGSEPCGVLTTIDCLRKLYKIPESHTAARGNEMGIGEWVSYLNEPDLPLFFKNFTRPQIPGNTKPEIISIDGGKTANKTTVAGNLGLEAALDVQTAYSIIHPQNINVYVVGDGVNIDSSGTFNIFLDALDESYCTYKGGDQPYVDPVYPDPNDDGDSEDALGAYNGPLQCGGAPKSNVISVSYGQIEGALPIFYQHRQCHEWMKLGLQGVSVLFATGDTGVANQYNEEFPSACLNAHDDYFDVNGTRYAPSFPVNCPYITAVGSTAFISNNTADGEKASDELGAISGGGFSNYFALPSYQASAVRKYMREFAPNYGANVYNDTGKARGFPDVSAIGLNGPIIFNGESFAVSGTSFSAPIVAGIVTLLNEARLAVGKRPVGFLNPMFYKHPEAFNDITIGNNAGCGTGGFNAVPGWDPVTGLGTPNFEKLKKIALELP</sequence>
<dbReference type="GO" id="GO:0046872">
    <property type="term" value="F:metal ion binding"/>
    <property type="evidence" value="ECO:0007669"/>
    <property type="project" value="UniProtKB-UniRule"/>
</dbReference>
<gene>
    <name evidence="18" type="ORF">NA57DRAFT_30764</name>
</gene>
<dbReference type="Proteomes" id="UP000799772">
    <property type="component" value="Unassembled WGS sequence"/>
</dbReference>
<feature type="binding site" evidence="15">
    <location>
        <position position="598"/>
    </location>
    <ligand>
        <name>Ca(2+)</name>
        <dbReference type="ChEBI" id="CHEBI:29108"/>
    </ligand>
</feature>
<evidence type="ECO:0000256" key="6">
    <source>
        <dbReference type="ARBA" id="ARBA00022670"/>
    </source>
</evidence>
<dbReference type="InterPro" id="IPR015366">
    <property type="entry name" value="S53_propep"/>
</dbReference>
<dbReference type="InterPro" id="IPR036852">
    <property type="entry name" value="Peptidase_S8/S53_dom_sf"/>
</dbReference>
<dbReference type="PANTHER" id="PTHR14218">
    <property type="entry name" value="PROTEASE S8 TRIPEPTIDYL PEPTIDASE I CLN2"/>
    <property type="match status" value="1"/>
</dbReference>
<dbReference type="Gene3D" id="3.40.50.200">
    <property type="entry name" value="Peptidase S8/S53 domain"/>
    <property type="match status" value="1"/>
</dbReference>
<keyword evidence="10 15" id="KW-0720">Serine protease</keyword>
<keyword evidence="9 15" id="KW-0378">Hydrolase</keyword>
<evidence type="ECO:0000313" key="19">
    <source>
        <dbReference type="Proteomes" id="UP000799772"/>
    </source>
</evidence>
<evidence type="ECO:0000256" key="9">
    <source>
        <dbReference type="ARBA" id="ARBA00022801"/>
    </source>
</evidence>
<evidence type="ECO:0000256" key="7">
    <source>
        <dbReference type="ARBA" id="ARBA00022723"/>
    </source>
</evidence>
<dbReference type="GO" id="GO:0006508">
    <property type="term" value="P:proteolysis"/>
    <property type="evidence" value="ECO:0007669"/>
    <property type="project" value="UniProtKB-KW"/>
</dbReference>
<feature type="binding site" evidence="15">
    <location>
        <position position="618"/>
    </location>
    <ligand>
        <name>Ca(2+)</name>
        <dbReference type="ChEBI" id="CHEBI:29108"/>
    </ligand>
</feature>
<evidence type="ECO:0000256" key="13">
    <source>
        <dbReference type="ARBA" id="ARBA00023145"/>
    </source>
</evidence>
<dbReference type="SMART" id="SM00944">
    <property type="entry name" value="Pro-kuma_activ"/>
    <property type="match status" value="1"/>
</dbReference>
<keyword evidence="12" id="KW-0843">Virulence</keyword>
<protein>
    <recommendedName>
        <fullName evidence="4">tripeptidyl-peptidase II</fullName>
        <ecNumber evidence="4">3.4.14.10</ecNumber>
    </recommendedName>
</protein>
<dbReference type="InterPro" id="IPR023828">
    <property type="entry name" value="Peptidase_S8_Ser-AS"/>
</dbReference>
<accession>A0A9P4IN50</accession>
<comment type="cofactor">
    <cofactor evidence="15">
        <name>Ca(2+)</name>
        <dbReference type="ChEBI" id="CHEBI:29108"/>
    </cofactor>
    <text evidence="15">Binds 1 Ca(2+) ion per subunit.</text>
</comment>
<dbReference type="SUPFAM" id="SSF54897">
    <property type="entry name" value="Protease propeptides/inhibitors"/>
    <property type="match status" value="1"/>
</dbReference>
<dbReference type="GO" id="GO:0008240">
    <property type="term" value="F:tripeptidyl-peptidase activity"/>
    <property type="evidence" value="ECO:0007669"/>
    <property type="project" value="UniProtKB-EC"/>
</dbReference>
<dbReference type="InterPro" id="IPR030400">
    <property type="entry name" value="Sedolisin_dom"/>
</dbReference>
<keyword evidence="13" id="KW-0865">Zymogen</keyword>
<keyword evidence="6 15" id="KW-0645">Protease</keyword>
<reference evidence="18" key="1">
    <citation type="journal article" date="2020" name="Stud. Mycol.">
        <title>101 Dothideomycetes genomes: a test case for predicting lifestyles and emergence of pathogens.</title>
        <authorList>
            <person name="Haridas S."/>
            <person name="Albert R."/>
            <person name="Binder M."/>
            <person name="Bloem J."/>
            <person name="Labutti K."/>
            <person name="Salamov A."/>
            <person name="Andreopoulos B."/>
            <person name="Baker S."/>
            <person name="Barry K."/>
            <person name="Bills G."/>
            <person name="Bluhm B."/>
            <person name="Cannon C."/>
            <person name="Castanera R."/>
            <person name="Culley D."/>
            <person name="Daum C."/>
            <person name="Ezra D."/>
            <person name="Gonzalez J."/>
            <person name="Henrissat B."/>
            <person name="Kuo A."/>
            <person name="Liang C."/>
            <person name="Lipzen A."/>
            <person name="Lutzoni F."/>
            <person name="Magnuson J."/>
            <person name="Mondo S."/>
            <person name="Nolan M."/>
            <person name="Ohm R."/>
            <person name="Pangilinan J."/>
            <person name="Park H.-J."/>
            <person name="Ramirez L."/>
            <person name="Alfaro M."/>
            <person name="Sun H."/>
            <person name="Tritt A."/>
            <person name="Yoshinaga Y."/>
            <person name="Zwiers L.-H."/>
            <person name="Turgeon B."/>
            <person name="Goodwin S."/>
            <person name="Spatafora J."/>
            <person name="Crous P."/>
            <person name="Grigoriev I."/>
        </authorList>
    </citation>
    <scope>NUCLEOTIDE SEQUENCE</scope>
    <source>
        <strain evidence="18">CBS 133067</strain>
    </source>
</reference>
<dbReference type="EC" id="3.4.14.10" evidence="4"/>
<evidence type="ECO:0000256" key="15">
    <source>
        <dbReference type="PROSITE-ProRule" id="PRU01032"/>
    </source>
</evidence>
<keyword evidence="7 15" id="KW-0479">Metal-binding</keyword>
<feature type="binding site" evidence="15">
    <location>
        <position position="616"/>
    </location>
    <ligand>
        <name>Ca(2+)</name>
        <dbReference type="ChEBI" id="CHEBI:29108"/>
    </ligand>
</feature>
<dbReference type="Pfam" id="PF09286">
    <property type="entry name" value="Pro-kuma_activ"/>
    <property type="match status" value="1"/>
</dbReference>
<dbReference type="AlphaFoldDB" id="A0A9P4IN50"/>
<dbReference type="GO" id="GO:0004252">
    <property type="term" value="F:serine-type endopeptidase activity"/>
    <property type="evidence" value="ECO:0007669"/>
    <property type="project" value="UniProtKB-UniRule"/>
</dbReference>
<feature type="chain" id="PRO_5040201796" description="tripeptidyl-peptidase II" evidence="16">
    <location>
        <begin position="19"/>
        <end position="639"/>
    </location>
</feature>
<organism evidence="18 19">
    <name type="scientific">Rhizodiscina lignyota</name>
    <dbReference type="NCBI Taxonomy" id="1504668"/>
    <lineage>
        <taxon>Eukaryota</taxon>
        <taxon>Fungi</taxon>
        <taxon>Dikarya</taxon>
        <taxon>Ascomycota</taxon>
        <taxon>Pezizomycotina</taxon>
        <taxon>Dothideomycetes</taxon>
        <taxon>Pleosporomycetidae</taxon>
        <taxon>Aulographales</taxon>
        <taxon>Rhizodiscinaceae</taxon>
        <taxon>Rhizodiscina</taxon>
    </lineage>
</organism>
<evidence type="ECO:0000256" key="8">
    <source>
        <dbReference type="ARBA" id="ARBA00022729"/>
    </source>
</evidence>
<dbReference type="CDD" id="cd04056">
    <property type="entry name" value="Peptidases_S53"/>
    <property type="match status" value="1"/>
</dbReference>
<dbReference type="PANTHER" id="PTHR14218:SF19">
    <property type="entry name" value="SERINE PROTEASE AORO, PUTATIVE (AFU_ORTHOLOGUE AFUA_6G10250)-RELATED"/>
    <property type="match status" value="1"/>
</dbReference>
<feature type="binding site" evidence="15">
    <location>
        <position position="597"/>
    </location>
    <ligand>
        <name>Ca(2+)</name>
        <dbReference type="ChEBI" id="CHEBI:29108"/>
    </ligand>
</feature>
<evidence type="ECO:0000256" key="2">
    <source>
        <dbReference type="ARBA" id="ARBA00002451"/>
    </source>
</evidence>
<feature type="active site" description="Charge relay system" evidence="15">
    <location>
        <position position="556"/>
    </location>
</feature>